<dbReference type="InterPro" id="IPR010982">
    <property type="entry name" value="Lambda_DNA-bd_dom_sf"/>
</dbReference>
<dbReference type="Pfam" id="PF19054">
    <property type="entry name" value="DUF5753"/>
    <property type="match status" value="1"/>
</dbReference>
<dbReference type="AlphaFoldDB" id="A0A8J3L1J6"/>
<dbReference type="Gene3D" id="1.10.260.40">
    <property type="entry name" value="lambda repressor-like DNA-binding domains"/>
    <property type="match status" value="1"/>
</dbReference>
<name>A0A8J3L1J6_9ACTN</name>
<dbReference type="InterPro" id="IPR001387">
    <property type="entry name" value="Cro/C1-type_HTH"/>
</dbReference>
<proteinExistence type="predicted"/>
<dbReference type="CDD" id="cd00093">
    <property type="entry name" value="HTH_XRE"/>
    <property type="match status" value="1"/>
</dbReference>
<organism evidence="2 3">
    <name type="scientific">Catellatospora coxensis</name>
    <dbReference type="NCBI Taxonomy" id="310354"/>
    <lineage>
        <taxon>Bacteria</taxon>
        <taxon>Bacillati</taxon>
        <taxon>Actinomycetota</taxon>
        <taxon>Actinomycetes</taxon>
        <taxon>Micromonosporales</taxon>
        <taxon>Micromonosporaceae</taxon>
        <taxon>Catellatospora</taxon>
    </lineage>
</organism>
<evidence type="ECO:0000313" key="2">
    <source>
        <dbReference type="EMBL" id="GIG10790.1"/>
    </source>
</evidence>
<reference evidence="2 3" key="1">
    <citation type="submission" date="2021-01" db="EMBL/GenBank/DDBJ databases">
        <title>Whole genome shotgun sequence of Catellatospora coxensis NBRC 107359.</title>
        <authorList>
            <person name="Komaki H."/>
            <person name="Tamura T."/>
        </authorList>
    </citation>
    <scope>NUCLEOTIDE SEQUENCE [LARGE SCALE GENOMIC DNA]</scope>
    <source>
        <strain evidence="2 3">NBRC 107359</strain>
    </source>
</reference>
<accession>A0A8J3L1J6</accession>
<dbReference type="RefSeq" id="WP_203698753.1">
    <property type="nucleotide sequence ID" value="NZ_BAAALC010000026.1"/>
</dbReference>
<feature type="domain" description="HTH cro/C1-type" evidence="1">
    <location>
        <begin position="18"/>
        <end position="73"/>
    </location>
</feature>
<sequence length="300" mass="33564">MVSGDSPAVARRRVRHAVRRLREEKGLTQGQVADSLDWSLSKVQRIESGEVTLSGTDLRALLSLLGVVDATTVASLAEDAKTSRRRGWWDKPPYRAHLTGALMQLLQFESQATAIRYFSQSMLPGVLQTRHQAEAVLRVWTELGEMSDEQLLARLEVRMRRHEQVFDREDPPEYHLVVDESVLHRQIGGSDVALGQLQHLLRYVAEGKVTLQVVPFAQATLAAVLSPFTIVDLDAGEDAILYRENQMQDEIVHLTEVVARHRLMFEELAARALTPEQSTLQIEARVTALRASQSLGGYAV</sequence>
<dbReference type="Proteomes" id="UP000630887">
    <property type="component" value="Unassembled WGS sequence"/>
</dbReference>
<keyword evidence="3" id="KW-1185">Reference proteome</keyword>
<evidence type="ECO:0000259" key="1">
    <source>
        <dbReference type="PROSITE" id="PS50943"/>
    </source>
</evidence>
<protein>
    <submittedName>
        <fullName evidence="2">Transcriptional regulator</fullName>
    </submittedName>
</protein>
<evidence type="ECO:0000313" key="3">
    <source>
        <dbReference type="Proteomes" id="UP000630887"/>
    </source>
</evidence>
<dbReference type="Pfam" id="PF13560">
    <property type="entry name" value="HTH_31"/>
    <property type="match status" value="1"/>
</dbReference>
<dbReference type="SUPFAM" id="SSF47413">
    <property type="entry name" value="lambda repressor-like DNA-binding domains"/>
    <property type="match status" value="1"/>
</dbReference>
<dbReference type="GO" id="GO:0003677">
    <property type="term" value="F:DNA binding"/>
    <property type="evidence" value="ECO:0007669"/>
    <property type="project" value="InterPro"/>
</dbReference>
<dbReference type="PROSITE" id="PS50943">
    <property type="entry name" value="HTH_CROC1"/>
    <property type="match status" value="1"/>
</dbReference>
<dbReference type="EMBL" id="BONI01000101">
    <property type="protein sequence ID" value="GIG10790.1"/>
    <property type="molecule type" value="Genomic_DNA"/>
</dbReference>
<comment type="caution">
    <text evidence="2">The sequence shown here is derived from an EMBL/GenBank/DDBJ whole genome shotgun (WGS) entry which is preliminary data.</text>
</comment>
<dbReference type="SMART" id="SM00530">
    <property type="entry name" value="HTH_XRE"/>
    <property type="match status" value="1"/>
</dbReference>
<gene>
    <name evidence="2" type="ORF">Cco03nite_74900</name>
</gene>
<dbReference type="InterPro" id="IPR043917">
    <property type="entry name" value="DUF5753"/>
</dbReference>